<dbReference type="OrthoDB" id="73040at2"/>
<dbReference type="InterPro" id="IPR047808">
    <property type="entry name" value="CueP-like"/>
</dbReference>
<evidence type="ECO:0000313" key="2">
    <source>
        <dbReference type="EMBL" id="GEM46219.1"/>
    </source>
</evidence>
<keyword evidence="1" id="KW-0732">Signal</keyword>
<feature type="signal peptide" evidence="1">
    <location>
        <begin position="1"/>
        <end position="17"/>
    </location>
</feature>
<dbReference type="AlphaFoldDB" id="A0A511N075"/>
<dbReference type="EMBL" id="BJXB01000007">
    <property type="protein sequence ID" value="GEM46219.1"/>
    <property type="molecule type" value="Genomic_DNA"/>
</dbReference>
<protein>
    <submittedName>
        <fullName evidence="2">Uncharacterized protein</fullName>
    </submittedName>
</protein>
<accession>A0A511N075</accession>
<dbReference type="NCBIfam" id="NF038094">
    <property type="entry name" value="CueP_fam"/>
    <property type="match status" value="1"/>
</dbReference>
<evidence type="ECO:0000313" key="3">
    <source>
        <dbReference type="Proteomes" id="UP000321306"/>
    </source>
</evidence>
<reference evidence="2 3" key="1">
    <citation type="submission" date="2019-07" db="EMBL/GenBank/DDBJ databases">
        <title>Whole genome shotgun sequence of Deinococcus cellulosilyticus NBRC 106333.</title>
        <authorList>
            <person name="Hosoyama A."/>
            <person name="Uohara A."/>
            <person name="Ohji S."/>
            <person name="Ichikawa N."/>
        </authorList>
    </citation>
    <scope>NUCLEOTIDE SEQUENCE [LARGE SCALE GENOMIC DNA]</scope>
    <source>
        <strain evidence="2 3">NBRC 106333</strain>
    </source>
</reference>
<organism evidence="2 3">
    <name type="scientific">Deinococcus cellulosilyticus (strain DSM 18568 / NBRC 106333 / KACC 11606 / 5516J-15)</name>
    <dbReference type="NCBI Taxonomy" id="1223518"/>
    <lineage>
        <taxon>Bacteria</taxon>
        <taxon>Thermotogati</taxon>
        <taxon>Deinococcota</taxon>
        <taxon>Deinococci</taxon>
        <taxon>Deinococcales</taxon>
        <taxon>Deinococcaceae</taxon>
        <taxon>Deinococcus</taxon>
    </lineage>
</organism>
<evidence type="ECO:0000256" key="1">
    <source>
        <dbReference type="SAM" id="SignalP"/>
    </source>
</evidence>
<proteinExistence type="predicted"/>
<name>A0A511N075_DEIC1</name>
<feature type="chain" id="PRO_5022187399" evidence="1">
    <location>
        <begin position="18"/>
        <end position="171"/>
    </location>
</feature>
<dbReference type="Pfam" id="PF21172">
    <property type="entry name" value="CueP"/>
    <property type="match status" value="1"/>
</dbReference>
<dbReference type="Gene3D" id="2.60.40.3700">
    <property type="match status" value="1"/>
</dbReference>
<dbReference type="RefSeq" id="WP_146884044.1">
    <property type="nucleotide sequence ID" value="NZ_BJXB01000007.1"/>
</dbReference>
<dbReference type="Proteomes" id="UP000321306">
    <property type="component" value="Unassembled WGS sequence"/>
</dbReference>
<comment type="caution">
    <text evidence="2">The sequence shown here is derived from an EMBL/GenBank/DDBJ whole genome shotgun (WGS) entry which is preliminary data.</text>
</comment>
<keyword evidence="3" id="KW-1185">Reference proteome</keyword>
<sequence>MKPLLALIPFLALSALAAPTPQQLQNTTPQQALKLANLWRTSTTGVRSFVTSEKIQFTFPDGQVAEVKLPQNQMVIAIAPYLQQTHPCKTHYMSSCTGEMQNQPVDVLIKDQNSKTIIKRTYRTHANGFLEVWLPRDGTFTVILSAQGKSATGMLRTFSGSDTCVTNMQLR</sequence>
<gene>
    <name evidence="2" type="ORF">DC3_18540</name>
</gene>